<evidence type="ECO:0008006" key="4">
    <source>
        <dbReference type="Google" id="ProtNLM"/>
    </source>
</evidence>
<feature type="region of interest" description="Disordered" evidence="1">
    <location>
        <begin position="15"/>
        <end position="60"/>
    </location>
</feature>
<evidence type="ECO:0000313" key="3">
    <source>
        <dbReference type="Proteomes" id="UP000815325"/>
    </source>
</evidence>
<protein>
    <recommendedName>
        <fullName evidence="4">Encoded protein</fullName>
    </recommendedName>
</protein>
<sequence>MSFNSWRFKHEFQQRARLAPSNRPRTKLSAFSGGKMIHTSSERGGLRGSQASSSSGFQAPVHTNTWLDSLRQTFLSQQPRQQMSSWEEEDDELRGAPPVQSPAHRTPYTSHLFERMALEPSKK</sequence>
<comment type="caution">
    <text evidence="2">The sequence shown here is derived from an EMBL/GenBank/DDBJ whole genome shotgun (WGS) entry which is preliminary data.</text>
</comment>
<evidence type="ECO:0000313" key="2">
    <source>
        <dbReference type="EMBL" id="KAF5838636.1"/>
    </source>
</evidence>
<feature type="region of interest" description="Disordered" evidence="1">
    <location>
        <begin position="76"/>
        <end position="109"/>
    </location>
</feature>
<reference evidence="2" key="1">
    <citation type="submission" date="2017-08" db="EMBL/GenBank/DDBJ databases">
        <authorList>
            <person name="Polle J.E."/>
            <person name="Barry K."/>
            <person name="Cushman J."/>
            <person name="Schmutz J."/>
            <person name="Tran D."/>
            <person name="Hathwaick L.T."/>
            <person name="Yim W.C."/>
            <person name="Jenkins J."/>
            <person name="Mckie-Krisberg Z.M."/>
            <person name="Prochnik S."/>
            <person name="Lindquist E."/>
            <person name="Dockter R.B."/>
            <person name="Adam C."/>
            <person name="Molina H."/>
            <person name="Bunkerborg J."/>
            <person name="Jin E."/>
            <person name="Buchheim M."/>
            <person name="Magnuson J."/>
        </authorList>
    </citation>
    <scope>NUCLEOTIDE SEQUENCE</scope>
    <source>
        <strain evidence="2">CCAP 19/18</strain>
    </source>
</reference>
<proteinExistence type="predicted"/>
<dbReference type="Proteomes" id="UP000815325">
    <property type="component" value="Unassembled WGS sequence"/>
</dbReference>
<gene>
    <name evidence="2" type="ORF">DUNSADRAFT_2471</name>
</gene>
<organism evidence="2 3">
    <name type="scientific">Dunaliella salina</name>
    <name type="common">Green alga</name>
    <name type="synonym">Protococcus salinus</name>
    <dbReference type="NCBI Taxonomy" id="3046"/>
    <lineage>
        <taxon>Eukaryota</taxon>
        <taxon>Viridiplantae</taxon>
        <taxon>Chlorophyta</taxon>
        <taxon>core chlorophytes</taxon>
        <taxon>Chlorophyceae</taxon>
        <taxon>CS clade</taxon>
        <taxon>Chlamydomonadales</taxon>
        <taxon>Dunaliellaceae</taxon>
        <taxon>Dunaliella</taxon>
    </lineage>
</organism>
<accession>A0ABQ7GVJ9</accession>
<keyword evidence="3" id="KW-1185">Reference proteome</keyword>
<evidence type="ECO:0000256" key="1">
    <source>
        <dbReference type="SAM" id="MobiDB-lite"/>
    </source>
</evidence>
<feature type="compositionally biased region" description="Polar residues" evidence="1">
    <location>
        <begin position="76"/>
        <end position="85"/>
    </location>
</feature>
<name>A0ABQ7GVJ9_DUNSA</name>
<dbReference type="EMBL" id="MU069571">
    <property type="protein sequence ID" value="KAF5838636.1"/>
    <property type="molecule type" value="Genomic_DNA"/>
</dbReference>